<sequence length="98" mass="11342">MAVLHRKEEKIEVVLSKLPKKYTDKQFVDTFIQLYSRDWGKIKANYIKHSQDKEPGTVIVMPKPDIYLINVLNTYLENLKAAKKTATKKANPPTKDPK</sequence>
<protein>
    <submittedName>
        <fullName evidence="1">Uncharacterized protein</fullName>
    </submittedName>
</protein>
<keyword evidence="2" id="KW-1185">Reference proteome</keyword>
<proteinExistence type="predicted"/>
<gene>
    <name evidence="1" type="ORF">B0O44_101869</name>
</gene>
<dbReference type="Proteomes" id="UP000248198">
    <property type="component" value="Unassembled WGS sequence"/>
</dbReference>
<comment type="caution">
    <text evidence="1">The sequence shown here is derived from an EMBL/GenBank/DDBJ whole genome shotgun (WGS) entry which is preliminary data.</text>
</comment>
<dbReference type="RefSeq" id="WP_110827434.1">
    <property type="nucleotide sequence ID" value="NZ_QKLU01000001.1"/>
</dbReference>
<organism evidence="1 2">
    <name type="scientific">Pedobacter nutrimenti</name>
    <dbReference type="NCBI Taxonomy" id="1241337"/>
    <lineage>
        <taxon>Bacteria</taxon>
        <taxon>Pseudomonadati</taxon>
        <taxon>Bacteroidota</taxon>
        <taxon>Sphingobacteriia</taxon>
        <taxon>Sphingobacteriales</taxon>
        <taxon>Sphingobacteriaceae</taxon>
        <taxon>Pedobacter</taxon>
    </lineage>
</organism>
<evidence type="ECO:0000313" key="2">
    <source>
        <dbReference type="Proteomes" id="UP000248198"/>
    </source>
</evidence>
<name>A0A318UPJ3_9SPHI</name>
<dbReference type="EMBL" id="QKLU01000001">
    <property type="protein sequence ID" value="PYF77387.1"/>
    <property type="molecule type" value="Genomic_DNA"/>
</dbReference>
<evidence type="ECO:0000313" key="1">
    <source>
        <dbReference type="EMBL" id="PYF77387.1"/>
    </source>
</evidence>
<reference evidence="1 2" key="1">
    <citation type="submission" date="2018-06" db="EMBL/GenBank/DDBJ databases">
        <title>Genomic Encyclopedia of Archaeal and Bacterial Type Strains, Phase II (KMG-II): from individual species to whole genera.</title>
        <authorList>
            <person name="Goeker M."/>
        </authorList>
    </citation>
    <scope>NUCLEOTIDE SEQUENCE [LARGE SCALE GENOMIC DNA]</scope>
    <source>
        <strain evidence="1 2">DSM 27372</strain>
    </source>
</reference>
<dbReference type="AlphaFoldDB" id="A0A318UPJ3"/>
<dbReference type="OrthoDB" id="7055730at2"/>
<accession>A0A318UPJ3</accession>